<dbReference type="EMBL" id="LO017727">
    <property type="protein sequence ID" value="CRH06415.1"/>
    <property type="molecule type" value="Genomic_DNA"/>
</dbReference>
<keyword evidence="1" id="KW-0732">Signal</keyword>
<accession>A0A1S7LHK0</accession>
<evidence type="ECO:0008006" key="3">
    <source>
        <dbReference type="Google" id="ProtNLM"/>
    </source>
</evidence>
<evidence type="ECO:0000313" key="2">
    <source>
        <dbReference type="EMBL" id="CRH06415.1"/>
    </source>
</evidence>
<proteinExistence type="predicted"/>
<organism evidence="2">
    <name type="scientific">Magnetococcus massalia (strain MO-1)</name>
    <dbReference type="NCBI Taxonomy" id="451514"/>
    <lineage>
        <taxon>Bacteria</taxon>
        <taxon>Pseudomonadati</taxon>
        <taxon>Pseudomonadota</taxon>
        <taxon>Magnetococcia</taxon>
        <taxon>Magnetococcales</taxon>
        <taxon>Magnetococcaceae</taxon>
        <taxon>Magnetococcus</taxon>
    </lineage>
</organism>
<feature type="chain" id="PRO_5012797471" description="Solute-binding protein family 3/N-terminal domain-containing protein" evidence="1">
    <location>
        <begin position="27"/>
        <end position="289"/>
    </location>
</feature>
<gene>
    <name evidence="2" type="ORF">MAGMO_2252</name>
</gene>
<reference evidence="2" key="1">
    <citation type="submission" date="2015-04" db="EMBL/GenBank/DDBJ databases">
        <authorList>
            <person name="Syromyatnikov M.Y."/>
            <person name="Popov V.N."/>
        </authorList>
    </citation>
    <scope>NUCLEOTIDE SEQUENCE</scope>
    <source>
        <strain evidence="2">MO-1</strain>
    </source>
</reference>
<feature type="signal peptide" evidence="1">
    <location>
        <begin position="1"/>
        <end position="26"/>
    </location>
</feature>
<name>A0A1S7LHK0_MAGMO</name>
<dbReference type="AlphaFoldDB" id="A0A1S7LHK0"/>
<evidence type="ECO:0000256" key="1">
    <source>
        <dbReference type="SAM" id="SignalP"/>
    </source>
</evidence>
<sequence length="289" mass="33953">MKHPATYLLIAFFCLATLLTPVTVSATEKKSITWLVWELSPEYIRSGPMAGQGFADHYLNYFIKHLPEYQHRIVWTSIRRFHREALRPGRCAPHIWGHFYPDRFVYSKPYLLTPPHMAIFHRRFEERFGPTDQLLSLVDLLEREKLTLMTPKQYKNQHRYPVLHPYMAPYLGTPQIKEMSHAANEVDLRLIERGRADFSLGYPTTIHAQKRDRGIKGDFIAYGLQEHQTYKEIHVGCFGDEQGQAVVAKINGLRDRQMLEQFLGLYEEWNDGHPLYRRAFHEKILSTVE</sequence>
<protein>
    <recommendedName>
        <fullName evidence="3">Solute-binding protein family 3/N-terminal domain-containing protein</fullName>
    </recommendedName>
</protein>